<dbReference type="EMBL" id="SNXE01000001">
    <property type="protein sequence ID" value="TDP12885.1"/>
    <property type="molecule type" value="Genomic_DNA"/>
</dbReference>
<evidence type="ECO:0000256" key="1">
    <source>
        <dbReference type="SAM" id="SignalP"/>
    </source>
</evidence>
<feature type="chain" id="PRO_5020281092" evidence="1">
    <location>
        <begin position="22"/>
        <end position="436"/>
    </location>
</feature>
<sequence length="436" mass="46252">MNASVQLRPWALSLLATALLAACGGGVDEPEKDDKHDAVTIATAGRLALAEQGSKTLRLHDLDSATAAVEASYTLEHEPAALYTSPRGRYALVVQRLQDQVQILDGGIWQEDHGDHLHDYKQGSRALAWKITGPRPTHYDVQAGKQAAFFMDGNATASPVQNAGVRLFTDASIAAGALVASTDLAAPIHGLGEPVDDKLLLVSRAADAPDSLPTHLNLHLRNGSGYTFVRQVATRCNGMHGSFSSGAYTVAGCLDGMLLVQHTGATTVDDGRKLSTPLRVGTIAGHPRLPGQFIGIATEGAAPAPVTTRFYAVDGERASVSDFVPEGWSTGRLRRAHGFDRSGQRFFVLDDQGSLVVSERRNGAWAPLARVSGAIPAMPKAAPWPVLVANGAVDELYLSDPVAKQLVVLDSKTGAVKARRDLGYVPTVITWLGINR</sequence>
<feature type="signal peptide" evidence="1">
    <location>
        <begin position="1"/>
        <end position="21"/>
    </location>
</feature>
<dbReference type="OrthoDB" id="60524at2"/>
<reference evidence="2 3" key="1">
    <citation type="submission" date="2019-03" db="EMBL/GenBank/DDBJ databases">
        <title>Genomic Encyclopedia of Type Strains, Phase IV (KMG-IV): sequencing the most valuable type-strain genomes for metagenomic binning, comparative biology and taxonomic classification.</title>
        <authorList>
            <person name="Goeker M."/>
        </authorList>
    </citation>
    <scope>NUCLEOTIDE SEQUENCE [LARGE SCALE GENOMIC DNA]</scope>
    <source>
        <strain evidence="2 3">DSM 25082</strain>
    </source>
</reference>
<proteinExistence type="predicted"/>
<evidence type="ECO:0000313" key="2">
    <source>
        <dbReference type="EMBL" id="TDP12885.1"/>
    </source>
</evidence>
<protein>
    <submittedName>
        <fullName evidence="2">Uncharacterized protein</fullName>
    </submittedName>
</protein>
<organism evidence="2 3">
    <name type="scientific">Roseateles asaccharophilus</name>
    <dbReference type="NCBI Taxonomy" id="582607"/>
    <lineage>
        <taxon>Bacteria</taxon>
        <taxon>Pseudomonadati</taxon>
        <taxon>Pseudomonadota</taxon>
        <taxon>Betaproteobacteria</taxon>
        <taxon>Burkholderiales</taxon>
        <taxon>Sphaerotilaceae</taxon>
        <taxon>Roseateles</taxon>
    </lineage>
</organism>
<keyword evidence="1" id="KW-0732">Signal</keyword>
<dbReference type="RefSeq" id="WP_133601818.1">
    <property type="nucleotide sequence ID" value="NZ_JAUFPJ010000016.1"/>
</dbReference>
<gene>
    <name evidence="2" type="ORF">DFR39_101359</name>
</gene>
<evidence type="ECO:0000313" key="3">
    <source>
        <dbReference type="Proteomes" id="UP000295357"/>
    </source>
</evidence>
<comment type="caution">
    <text evidence="2">The sequence shown here is derived from an EMBL/GenBank/DDBJ whole genome shotgun (WGS) entry which is preliminary data.</text>
</comment>
<keyword evidence="3" id="KW-1185">Reference proteome</keyword>
<name>A0A4R6ND01_9BURK</name>
<dbReference type="InterPro" id="IPR011045">
    <property type="entry name" value="N2O_reductase_N"/>
</dbReference>
<accession>A0A4R6ND01</accession>
<dbReference type="Proteomes" id="UP000295357">
    <property type="component" value="Unassembled WGS sequence"/>
</dbReference>
<dbReference type="SUPFAM" id="SSF50974">
    <property type="entry name" value="Nitrous oxide reductase, N-terminal domain"/>
    <property type="match status" value="1"/>
</dbReference>
<dbReference type="AlphaFoldDB" id="A0A4R6ND01"/>